<protein>
    <submittedName>
        <fullName evidence="2">Uncharacterized protein</fullName>
    </submittedName>
</protein>
<gene>
    <name evidence="2" type="ORF">GCM10010274_26730</name>
</gene>
<organism evidence="2 3">
    <name type="scientific">Streptomyces lavendofoliae</name>
    <dbReference type="NCBI Taxonomy" id="67314"/>
    <lineage>
        <taxon>Bacteria</taxon>
        <taxon>Bacillati</taxon>
        <taxon>Actinomycetota</taxon>
        <taxon>Actinomycetes</taxon>
        <taxon>Kitasatosporales</taxon>
        <taxon>Streptomycetaceae</taxon>
        <taxon>Streptomyces</taxon>
    </lineage>
</organism>
<reference evidence="2" key="1">
    <citation type="journal article" date="2014" name="Int. J. Syst. Evol. Microbiol.">
        <title>Complete genome sequence of Corynebacterium casei LMG S-19264T (=DSM 44701T), isolated from a smear-ripened cheese.</title>
        <authorList>
            <consortium name="US DOE Joint Genome Institute (JGI-PGF)"/>
            <person name="Walter F."/>
            <person name="Albersmeier A."/>
            <person name="Kalinowski J."/>
            <person name="Ruckert C."/>
        </authorList>
    </citation>
    <scope>NUCLEOTIDE SEQUENCE</scope>
    <source>
        <strain evidence="2">JCM 4391</strain>
    </source>
</reference>
<dbReference type="Proteomes" id="UP000636661">
    <property type="component" value="Unassembled WGS sequence"/>
</dbReference>
<evidence type="ECO:0000313" key="2">
    <source>
        <dbReference type="EMBL" id="GGU38077.1"/>
    </source>
</evidence>
<name>A0A918HX31_9ACTN</name>
<evidence type="ECO:0000256" key="1">
    <source>
        <dbReference type="SAM" id="MobiDB-lite"/>
    </source>
</evidence>
<comment type="caution">
    <text evidence="2">The sequence shown here is derived from an EMBL/GenBank/DDBJ whole genome shotgun (WGS) entry which is preliminary data.</text>
</comment>
<reference evidence="2" key="2">
    <citation type="submission" date="2020-09" db="EMBL/GenBank/DDBJ databases">
        <authorList>
            <person name="Sun Q."/>
            <person name="Ohkuma M."/>
        </authorList>
    </citation>
    <scope>NUCLEOTIDE SEQUENCE</scope>
    <source>
        <strain evidence="2">JCM 4391</strain>
    </source>
</reference>
<dbReference type="EMBL" id="BMTP01000006">
    <property type="protein sequence ID" value="GGU38077.1"/>
    <property type="molecule type" value="Genomic_DNA"/>
</dbReference>
<dbReference type="InterPro" id="IPR011044">
    <property type="entry name" value="Quino_amine_DH_bsu"/>
</dbReference>
<evidence type="ECO:0000313" key="3">
    <source>
        <dbReference type="Proteomes" id="UP000636661"/>
    </source>
</evidence>
<proteinExistence type="predicted"/>
<accession>A0A918HX31</accession>
<dbReference type="AlphaFoldDB" id="A0A918HX31"/>
<dbReference type="RefSeq" id="WP_189551015.1">
    <property type="nucleotide sequence ID" value="NZ_BMTP01000006.1"/>
</dbReference>
<sequence>MARALSIRAPCRVRSPPDEKWTVEPPRTESSVVTGPALSPHGRTLMTTTDSGDGITVRDAGTGRKPRVLPEATCDGPDEAGERCPPSRPTAPPY</sequence>
<keyword evidence="3" id="KW-1185">Reference proteome</keyword>
<feature type="region of interest" description="Disordered" evidence="1">
    <location>
        <begin position="15"/>
        <end position="94"/>
    </location>
</feature>
<dbReference type="SUPFAM" id="SSF50969">
    <property type="entry name" value="YVTN repeat-like/Quinoprotein amine dehydrogenase"/>
    <property type="match status" value="1"/>
</dbReference>